<dbReference type="InterPro" id="IPR004875">
    <property type="entry name" value="DDE_SF_endonuclease_dom"/>
</dbReference>
<sequence length="619" mass="70792">MDPIQEAIEDIESRENGASFSYRKVARKFNINRTTLSRRHQGLTRSNAAMAEAQQLLNPQQELELVSYIEKCTRRGLPPTREMVQNFGSAVAQWEVSESWVTRFLHRHSDKLTTKLSAGINRDRHKADDGGKYKSCFDLLHVKIKQYGINERNTYNMDEKGFFVGRATRSKRVFSKASLAQKERTAALQDGNREWVTLLACVCASGEALPPALIYQGTAGIQSSWVDDLMDEQHQVFVSHSPTGWSNNELGLTWLQQVFDRYTKAKARIHWRLLILDGHGSHVTREFIEFCDANRILLAIFPPHSTHSLQPLDVVLFSPLSRNYTTELNRSLQRSQGITRITKRDFFRIFWAAWSSTMRRDIILKSFQATGVWPMDADVVLKRFNTRSQRHAHDLEIGEQGDGDSWIRMRKIFDAAVANKAKVEAKRLSQSIHSLQVNNAILHDQNEGLRHELNLTKKRPKQRTTINTREGDEWHGGAVFWSPTSLRTWRSRKAAEQDEAEQLQLQKTHDREMKAAATAYRKQQQEEAKVARQHAAEERREAKKAHAAELAAERALKKQQRDAATAAKSRDTLNNSKRKASHKASQNPTKRRRIVAAAASPPPKISARGRNIKTPARYK</sequence>
<evidence type="ECO:0000313" key="6">
    <source>
        <dbReference type="EMBL" id="KAG9185086.1"/>
    </source>
</evidence>
<comment type="caution">
    <text evidence="6">The sequence shown here is derived from an EMBL/GenBank/DDBJ whole genome shotgun (WGS) entry which is preliminary data.</text>
</comment>
<dbReference type="Pfam" id="PF03221">
    <property type="entry name" value="HTH_Tnp_Tc5"/>
    <property type="match status" value="1"/>
</dbReference>
<dbReference type="SMART" id="SM00674">
    <property type="entry name" value="CENPB"/>
    <property type="match status" value="1"/>
</dbReference>
<feature type="domain" description="HTH CENPB-type" evidence="5">
    <location>
        <begin position="49"/>
        <end position="114"/>
    </location>
</feature>
<dbReference type="Pfam" id="PF05225">
    <property type="entry name" value="HTH_psq"/>
    <property type="match status" value="1"/>
</dbReference>
<evidence type="ECO:0000259" key="5">
    <source>
        <dbReference type="PROSITE" id="PS51253"/>
    </source>
</evidence>
<feature type="compositionally biased region" description="Basic and acidic residues" evidence="4">
    <location>
        <begin position="523"/>
        <end position="561"/>
    </location>
</feature>
<dbReference type="AlphaFoldDB" id="A0AAD4F909"/>
<dbReference type="GO" id="GO:0005634">
    <property type="term" value="C:nucleus"/>
    <property type="evidence" value="ECO:0007669"/>
    <property type="project" value="UniProtKB-SubCell"/>
</dbReference>
<reference evidence="6" key="1">
    <citation type="submission" date="2021-07" db="EMBL/GenBank/DDBJ databases">
        <title>Genome Resource of American Ginseng Black Spot Pathogen Alternaria panax.</title>
        <authorList>
            <person name="Qiu C."/>
            <person name="Wang W."/>
            <person name="Liu Z."/>
        </authorList>
    </citation>
    <scope>NUCLEOTIDE SEQUENCE</scope>
    <source>
        <strain evidence="6">BNCC115425</strain>
    </source>
</reference>
<proteinExistence type="predicted"/>
<dbReference type="InterPro" id="IPR036397">
    <property type="entry name" value="RNaseH_sf"/>
</dbReference>
<evidence type="ECO:0000256" key="1">
    <source>
        <dbReference type="ARBA" id="ARBA00004123"/>
    </source>
</evidence>
<dbReference type="PROSITE" id="PS51253">
    <property type="entry name" value="HTH_CENPB"/>
    <property type="match status" value="1"/>
</dbReference>
<name>A0AAD4F909_9PLEO</name>
<protein>
    <recommendedName>
        <fullName evidence="5">HTH CENPB-type domain-containing protein</fullName>
    </recommendedName>
</protein>
<dbReference type="Gene3D" id="3.30.420.10">
    <property type="entry name" value="Ribonuclease H-like superfamily/Ribonuclease H"/>
    <property type="match status" value="1"/>
</dbReference>
<dbReference type="InterPro" id="IPR007889">
    <property type="entry name" value="HTH_Psq"/>
</dbReference>
<dbReference type="PANTHER" id="PTHR19303:SF74">
    <property type="entry name" value="POGO TRANSPOSABLE ELEMENT WITH KRAB DOMAIN"/>
    <property type="match status" value="1"/>
</dbReference>
<gene>
    <name evidence="6" type="ORF">G6011_03033</name>
</gene>
<keyword evidence="2" id="KW-0238">DNA-binding</keyword>
<dbReference type="Pfam" id="PF03184">
    <property type="entry name" value="DDE_1"/>
    <property type="match status" value="1"/>
</dbReference>
<dbReference type="EMBL" id="JAANER010000012">
    <property type="protein sequence ID" value="KAG9185086.1"/>
    <property type="molecule type" value="Genomic_DNA"/>
</dbReference>
<keyword evidence="7" id="KW-1185">Reference proteome</keyword>
<dbReference type="InterPro" id="IPR006600">
    <property type="entry name" value="HTH_CenpB_DNA-bd_dom"/>
</dbReference>
<organism evidence="6 7">
    <name type="scientific">Alternaria panax</name>
    <dbReference type="NCBI Taxonomy" id="48097"/>
    <lineage>
        <taxon>Eukaryota</taxon>
        <taxon>Fungi</taxon>
        <taxon>Dikarya</taxon>
        <taxon>Ascomycota</taxon>
        <taxon>Pezizomycotina</taxon>
        <taxon>Dothideomycetes</taxon>
        <taxon>Pleosporomycetidae</taxon>
        <taxon>Pleosporales</taxon>
        <taxon>Pleosporineae</taxon>
        <taxon>Pleosporaceae</taxon>
        <taxon>Alternaria</taxon>
        <taxon>Alternaria sect. Panax</taxon>
    </lineage>
</organism>
<accession>A0AAD4F909</accession>
<dbReference type="Proteomes" id="UP001199106">
    <property type="component" value="Unassembled WGS sequence"/>
</dbReference>
<dbReference type="GO" id="GO:0003677">
    <property type="term" value="F:DNA binding"/>
    <property type="evidence" value="ECO:0007669"/>
    <property type="project" value="UniProtKB-KW"/>
</dbReference>
<dbReference type="PANTHER" id="PTHR19303">
    <property type="entry name" value="TRANSPOSON"/>
    <property type="match status" value="1"/>
</dbReference>
<evidence type="ECO:0000256" key="3">
    <source>
        <dbReference type="ARBA" id="ARBA00023242"/>
    </source>
</evidence>
<dbReference type="InterPro" id="IPR050863">
    <property type="entry name" value="CenT-Element_Derived"/>
</dbReference>
<evidence type="ECO:0000256" key="4">
    <source>
        <dbReference type="SAM" id="MobiDB-lite"/>
    </source>
</evidence>
<comment type="subcellular location">
    <subcellularLocation>
        <location evidence="1">Nucleus</location>
    </subcellularLocation>
</comment>
<evidence type="ECO:0000313" key="7">
    <source>
        <dbReference type="Proteomes" id="UP001199106"/>
    </source>
</evidence>
<feature type="region of interest" description="Disordered" evidence="4">
    <location>
        <begin position="503"/>
        <end position="619"/>
    </location>
</feature>
<keyword evidence="3" id="KW-0539">Nucleus</keyword>
<evidence type="ECO:0000256" key="2">
    <source>
        <dbReference type="ARBA" id="ARBA00023125"/>
    </source>
</evidence>